<proteinExistence type="inferred from homology"/>
<sequence>MPTETRKDLYLPPTLVQHISADQAFFYRVVPKESIDGILVFWTDSKALESLASELQIVLDFPLKLEPLPSTELQDFLTANYRKVEATQNGELHYTPDFLEKILVNAKAIGSSDIHFEPYETICRVRFRLDGKLMEQFSIPIHEYPTIINKIKIRADLDIAEKRLPQDGRITMKSNGSEFDIRVSSLPTLFGEKIVLRILNKDTKSVSLTDLGFNANELRRYKEGIKIPNGIVLISGPTGSGKTTTLYATLKLLNDSKTNILTIEDPIEYTLEGVNQVQLKENIGLDFASALRTFLRQDPDIIMVGEIRDVKTANMAIRAALTGHLVLSTIHTNSAWATVSRLIDMGIPPFLIASTLNLSVAQRLVRKLCEKCKQKTELTADVFPEGFNPPKDLREHYVPVGCQACHHTGYTGRKAIYEIIPITGSLTPLIKNNALDINNYLKEHNISSLKDNALLLMKEGTTSIAEVYPLLTT</sequence>
<evidence type="ECO:0000313" key="5">
    <source>
        <dbReference type="EMBL" id="KQC29390.1"/>
    </source>
</evidence>
<evidence type="ECO:0000313" key="6">
    <source>
        <dbReference type="Proteomes" id="UP000050827"/>
    </source>
</evidence>
<organism evidence="5 6">
    <name type="scientific">Flagellimonas eckloniae</name>
    <dbReference type="NCBI Taxonomy" id="346185"/>
    <lineage>
        <taxon>Bacteria</taxon>
        <taxon>Pseudomonadati</taxon>
        <taxon>Bacteroidota</taxon>
        <taxon>Flavobacteriia</taxon>
        <taxon>Flavobacteriales</taxon>
        <taxon>Flavobacteriaceae</taxon>
        <taxon>Flagellimonas</taxon>
    </lineage>
</organism>
<dbReference type="InterPro" id="IPR003593">
    <property type="entry name" value="AAA+_ATPase"/>
</dbReference>
<accession>A0A0Q1BXI7</accession>
<dbReference type="PATRIC" id="fig|1547436.3.peg.1118"/>
<dbReference type="Pfam" id="PF00437">
    <property type="entry name" value="T2SSE"/>
    <property type="match status" value="1"/>
</dbReference>
<dbReference type="PROSITE" id="PS00662">
    <property type="entry name" value="T2SP_E"/>
    <property type="match status" value="1"/>
</dbReference>
<comment type="caution">
    <text evidence="5">The sequence shown here is derived from an EMBL/GenBank/DDBJ whole genome shotgun (WGS) entry which is preliminary data.</text>
</comment>
<dbReference type="OrthoDB" id="9808272at2"/>
<comment type="similarity">
    <text evidence="1">Belongs to the GSP E family.</text>
</comment>
<dbReference type="CDD" id="cd01129">
    <property type="entry name" value="PulE-GspE-like"/>
    <property type="match status" value="1"/>
</dbReference>
<protein>
    <submittedName>
        <fullName evidence="5">General secretion pathway protein GspE</fullName>
    </submittedName>
</protein>
<dbReference type="GO" id="GO:0005886">
    <property type="term" value="C:plasma membrane"/>
    <property type="evidence" value="ECO:0007669"/>
    <property type="project" value="TreeGrafter"/>
</dbReference>
<reference evidence="5 6" key="1">
    <citation type="submission" date="2015-04" db="EMBL/GenBank/DDBJ databases">
        <title>Complete genome of flavobacterium.</title>
        <authorList>
            <person name="Kwon Y.M."/>
            <person name="Kim S.-J."/>
        </authorList>
    </citation>
    <scope>NUCLEOTIDE SEQUENCE [LARGE SCALE GENOMIC DNA]</scope>
    <source>
        <strain evidence="5 6">DK169</strain>
    </source>
</reference>
<dbReference type="RefSeq" id="WP_055393113.1">
    <property type="nucleotide sequence ID" value="NZ_LCTZ01000002.1"/>
</dbReference>
<dbReference type="GO" id="GO:0016887">
    <property type="term" value="F:ATP hydrolysis activity"/>
    <property type="evidence" value="ECO:0007669"/>
    <property type="project" value="TreeGrafter"/>
</dbReference>
<dbReference type="FunFam" id="3.40.50.300:FF:000398">
    <property type="entry name" value="Type IV pilus assembly ATPase PilB"/>
    <property type="match status" value="1"/>
</dbReference>
<keyword evidence="2" id="KW-0547">Nucleotide-binding</keyword>
<dbReference type="SUPFAM" id="SSF52540">
    <property type="entry name" value="P-loop containing nucleoside triphosphate hydrolases"/>
    <property type="match status" value="1"/>
</dbReference>
<gene>
    <name evidence="5" type="ORF">AAY42_05365</name>
</gene>
<dbReference type="InterPro" id="IPR001482">
    <property type="entry name" value="T2SS/T4SS_dom"/>
</dbReference>
<evidence type="ECO:0000256" key="2">
    <source>
        <dbReference type="ARBA" id="ARBA00022741"/>
    </source>
</evidence>
<dbReference type="SMART" id="SM00382">
    <property type="entry name" value="AAA"/>
    <property type="match status" value="1"/>
</dbReference>
<dbReference type="GO" id="GO:0005524">
    <property type="term" value="F:ATP binding"/>
    <property type="evidence" value="ECO:0007669"/>
    <property type="project" value="UniProtKB-KW"/>
</dbReference>
<keyword evidence="3" id="KW-0067">ATP-binding</keyword>
<dbReference type="PANTHER" id="PTHR30258">
    <property type="entry name" value="TYPE II SECRETION SYSTEM PROTEIN GSPE-RELATED"/>
    <property type="match status" value="1"/>
</dbReference>
<dbReference type="Proteomes" id="UP000050827">
    <property type="component" value="Unassembled WGS sequence"/>
</dbReference>
<dbReference type="Gene3D" id="3.30.450.90">
    <property type="match status" value="1"/>
</dbReference>
<evidence type="ECO:0000256" key="1">
    <source>
        <dbReference type="ARBA" id="ARBA00006611"/>
    </source>
</evidence>
<feature type="domain" description="Bacterial type II secretion system protein E" evidence="4">
    <location>
        <begin position="295"/>
        <end position="309"/>
    </location>
</feature>
<dbReference type="EMBL" id="LCTZ01000002">
    <property type="protein sequence ID" value="KQC29390.1"/>
    <property type="molecule type" value="Genomic_DNA"/>
</dbReference>
<dbReference type="PANTHER" id="PTHR30258:SF1">
    <property type="entry name" value="PROTEIN TRANSPORT PROTEIN HOFB HOMOLOG"/>
    <property type="match status" value="1"/>
</dbReference>
<evidence type="ECO:0000259" key="4">
    <source>
        <dbReference type="PROSITE" id="PS00662"/>
    </source>
</evidence>
<dbReference type="InterPro" id="IPR027417">
    <property type="entry name" value="P-loop_NTPase"/>
</dbReference>
<name>A0A0Q1BXI7_9FLAO</name>
<evidence type="ECO:0000256" key="3">
    <source>
        <dbReference type="ARBA" id="ARBA00022840"/>
    </source>
</evidence>
<dbReference type="Gene3D" id="3.40.50.300">
    <property type="entry name" value="P-loop containing nucleotide triphosphate hydrolases"/>
    <property type="match status" value="1"/>
</dbReference>
<dbReference type="STRING" id="346185.AAY42_05365"/>
<keyword evidence="6" id="KW-1185">Reference proteome</keyword>
<dbReference type="AlphaFoldDB" id="A0A0Q1BXI7"/>